<accession>A0A4Q9PKR6</accession>
<gene>
    <name evidence="2" type="ORF">BD310DRAFT_730663</name>
</gene>
<keyword evidence="1" id="KW-0812">Transmembrane</keyword>
<dbReference type="EMBL" id="ML145182">
    <property type="protein sequence ID" value="TBU54759.1"/>
    <property type="molecule type" value="Genomic_DNA"/>
</dbReference>
<sequence length="69" mass="7807">MATMSKVPDEHENSSLLTKLHELVCPLRAIRHIPKTYKIYSDSRCFLTFFVVLVAFLLPMNDLGELVGG</sequence>
<dbReference type="AlphaFoldDB" id="A0A4Q9PKR6"/>
<name>A0A4Q9PKR6_9APHY</name>
<dbReference type="Proteomes" id="UP000292082">
    <property type="component" value="Unassembled WGS sequence"/>
</dbReference>
<proteinExistence type="predicted"/>
<keyword evidence="1" id="KW-0472">Membrane</keyword>
<evidence type="ECO:0000313" key="2">
    <source>
        <dbReference type="EMBL" id="TBU54759.1"/>
    </source>
</evidence>
<protein>
    <submittedName>
        <fullName evidence="2">Uncharacterized protein</fullName>
    </submittedName>
</protein>
<keyword evidence="3" id="KW-1185">Reference proteome</keyword>
<reference evidence="2 3" key="1">
    <citation type="submission" date="2019-01" db="EMBL/GenBank/DDBJ databases">
        <title>Draft genome sequences of three monokaryotic isolates of the white-rot basidiomycete fungus Dichomitus squalens.</title>
        <authorList>
            <consortium name="DOE Joint Genome Institute"/>
            <person name="Lopez S.C."/>
            <person name="Andreopoulos B."/>
            <person name="Pangilinan J."/>
            <person name="Lipzen A."/>
            <person name="Riley R."/>
            <person name="Ahrendt S."/>
            <person name="Ng V."/>
            <person name="Barry K."/>
            <person name="Daum C."/>
            <person name="Grigoriev I.V."/>
            <person name="Hilden K.S."/>
            <person name="Makela M.R."/>
            <person name="de Vries R.P."/>
        </authorList>
    </citation>
    <scope>NUCLEOTIDE SEQUENCE [LARGE SCALE GENOMIC DNA]</scope>
    <source>
        <strain evidence="2 3">CBS 464.89</strain>
    </source>
</reference>
<evidence type="ECO:0000256" key="1">
    <source>
        <dbReference type="SAM" id="Phobius"/>
    </source>
</evidence>
<keyword evidence="1" id="KW-1133">Transmembrane helix</keyword>
<feature type="transmembrane region" description="Helical" evidence="1">
    <location>
        <begin position="45"/>
        <end position="61"/>
    </location>
</feature>
<organism evidence="2 3">
    <name type="scientific">Dichomitus squalens</name>
    <dbReference type="NCBI Taxonomy" id="114155"/>
    <lineage>
        <taxon>Eukaryota</taxon>
        <taxon>Fungi</taxon>
        <taxon>Dikarya</taxon>
        <taxon>Basidiomycota</taxon>
        <taxon>Agaricomycotina</taxon>
        <taxon>Agaricomycetes</taxon>
        <taxon>Polyporales</taxon>
        <taxon>Polyporaceae</taxon>
        <taxon>Dichomitus</taxon>
    </lineage>
</organism>
<evidence type="ECO:0000313" key="3">
    <source>
        <dbReference type="Proteomes" id="UP000292082"/>
    </source>
</evidence>